<reference evidence="1 2" key="1">
    <citation type="submission" date="2021-12" db="EMBL/GenBank/DDBJ databases">
        <title>Genome sequencing of bacteria with rrn-lacking chromosome and rrn-plasmid.</title>
        <authorList>
            <person name="Anda M."/>
            <person name="Iwasaki W."/>
        </authorList>
    </citation>
    <scope>NUCLEOTIDE SEQUENCE [LARGE SCALE GENOMIC DNA]</scope>
    <source>
        <strain evidence="1 2">DSM 100852</strain>
    </source>
</reference>
<dbReference type="PANTHER" id="PTHR38009:SF1">
    <property type="entry name" value="CONSERVED HYPOTHETICAL PHAGE TAIL PROTEIN"/>
    <property type="match status" value="1"/>
</dbReference>
<evidence type="ECO:0000313" key="2">
    <source>
        <dbReference type="Proteomes" id="UP001348817"/>
    </source>
</evidence>
<evidence type="ECO:0000313" key="1">
    <source>
        <dbReference type="EMBL" id="BDD10005.1"/>
    </source>
</evidence>
<dbReference type="Proteomes" id="UP001348817">
    <property type="component" value="Chromosome"/>
</dbReference>
<dbReference type="AlphaFoldDB" id="A0AAU9DC74"/>
<name>A0AAU9DC74_9BACT</name>
<keyword evidence="2" id="KW-1185">Reference proteome</keyword>
<dbReference type="NCBIfam" id="TIGR02241">
    <property type="entry name" value="conserved hypothetical phage tail region protein"/>
    <property type="match status" value="1"/>
</dbReference>
<dbReference type="EMBL" id="AP025314">
    <property type="protein sequence ID" value="BDD10005.1"/>
    <property type="molecule type" value="Genomic_DNA"/>
</dbReference>
<sequence length="153" mass="17186">MAESERPYPITSFFFTVSIDGINGTSDGMFQQLSGIEWERDGKLEVREGGLNGYKHSLPMPVTHPDLELKRGVLPDDSALTQWCTETLSADFGTPIEPKTITVQLTDGQGNVLRGWTFYNAYPHKMGYSSLDAMRSEYLVENLVFAYDYCEAL</sequence>
<proteinExistence type="predicted"/>
<dbReference type="InterPro" id="IPR010667">
    <property type="entry name" value="Phage_T4_Gp19"/>
</dbReference>
<dbReference type="PANTHER" id="PTHR38009">
    <property type="entry name" value="CONSERVED HYPOTHETICAL PHAGE TAIL PROTEIN"/>
    <property type="match status" value="1"/>
</dbReference>
<protein>
    <recommendedName>
        <fullName evidence="3">Phage tail protein</fullName>
    </recommendedName>
</protein>
<dbReference type="Pfam" id="PF06841">
    <property type="entry name" value="Phage_T4_gp19"/>
    <property type="match status" value="1"/>
</dbReference>
<dbReference type="RefSeq" id="WP_338391586.1">
    <property type="nucleotide sequence ID" value="NZ_AP025314.1"/>
</dbReference>
<evidence type="ECO:0008006" key="3">
    <source>
        <dbReference type="Google" id="ProtNLM"/>
    </source>
</evidence>
<gene>
    <name evidence="1" type="ORF">FUAX_24370</name>
</gene>
<accession>A0AAU9DC74</accession>
<dbReference type="GO" id="GO:0005198">
    <property type="term" value="F:structural molecule activity"/>
    <property type="evidence" value="ECO:0007669"/>
    <property type="project" value="InterPro"/>
</dbReference>
<organism evidence="1 2">
    <name type="scientific">Fulvitalea axinellae</name>
    <dbReference type="NCBI Taxonomy" id="1182444"/>
    <lineage>
        <taxon>Bacteria</taxon>
        <taxon>Pseudomonadati</taxon>
        <taxon>Bacteroidota</taxon>
        <taxon>Cytophagia</taxon>
        <taxon>Cytophagales</taxon>
        <taxon>Persicobacteraceae</taxon>
        <taxon>Fulvitalea</taxon>
    </lineage>
</organism>
<dbReference type="KEGG" id="fax:FUAX_24370"/>
<dbReference type="InterPro" id="IPR011747">
    <property type="entry name" value="CHP02241"/>
</dbReference>